<dbReference type="Proteomes" id="UP000791080">
    <property type="component" value="Unassembled WGS sequence"/>
</dbReference>
<dbReference type="EMBL" id="AUBJ02000001">
    <property type="protein sequence ID" value="MCP2332535.1"/>
    <property type="molecule type" value="Genomic_DNA"/>
</dbReference>
<evidence type="ECO:0000313" key="1">
    <source>
        <dbReference type="EMBL" id="MCP2332535.1"/>
    </source>
</evidence>
<organism evidence="1 2">
    <name type="scientific">Actinoalloteichus caeruleus DSM 43889</name>
    <dbReference type="NCBI Taxonomy" id="1120930"/>
    <lineage>
        <taxon>Bacteria</taxon>
        <taxon>Bacillati</taxon>
        <taxon>Actinomycetota</taxon>
        <taxon>Actinomycetes</taxon>
        <taxon>Pseudonocardiales</taxon>
        <taxon>Pseudonocardiaceae</taxon>
        <taxon>Actinoalloteichus</taxon>
        <taxon>Actinoalloteichus cyanogriseus</taxon>
    </lineage>
</organism>
<reference evidence="1 2" key="2">
    <citation type="submission" date="2022-06" db="EMBL/GenBank/DDBJ databases">
        <title>Genomic Encyclopedia of Type Strains, Phase I: the one thousand microbial genomes (KMG-I) project.</title>
        <authorList>
            <person name="Kyrpides N."/>
        </authorList>
    </citation>
    <scope>NUCLEOTIDE SEQUENCE [LARGE SCALE GENOMIC DNA]</scope>
    <source>
        <strain evidence="1 2">DSM 43889</strain>
    </source>
</reference>
<dbReference type="InterPro" id="IPR013381">
    <property type="entry name" value="CRISPR-assoc_prot_Cse1"/>
</dbReference>
<dbReference type="Pfam" id="PF09481">
    <property type="entry name" value="CRISPR_Cse1"/>
    <property type="match status" value="1"/>
</dbReference>
<keyword evidence="2" id="KW-1185">Reference proteome</keyword>
<gene>
    <name evidence="1" type="ORF">G443_002805</name>
</gene>
<name>A0ABT1JJ52_ACTCY</name>
<reference evidence="1 2" key="1">
    <citation type="submission" date="2013-07" db="EMBL/GenBank/DDBJ databases">
        <authorList>
            <consortium name="DOE Joint Genome Institute"/>
            <person name="Reeve W."/>
            <person name="Huntemann M."/>
            <person name="Han J."/>
            <person name="Chen A."/>
            <person name="Kyrpides N."/>
            <person name="Mavromatis K."/>
            <person name="Markowitz V."/>
            <person name="Palaniappan K."/>
            <person name="Ivanova N."/>
            <person name="Schaumberg A."/>
            <person name="Pati A."/>
            <person name="Liolios K."/>
            <person name="Nordberg H.P."/>
            <person name="Cantor M.N."/>
            <person name="Hua S.X."/>
            <person name="Woyke T."/>
        </authorList>
    </citation>
    <scope>NUCLEOTIDE SEQUENCE [LARGE SCALE GENOMIC DNA]</scope>
    <source>
        <strain evidence="1 2">DSM 43889</strain>
    </source>
</reference>
<protein>
    <submittedName>
        <fullName evidence="1">CRISPR system Cascade subunit CasA</fullName>
    </submittedName>
</protein>
<proteinExistence type="predicted"/>
<sequence>MHVHCWDSAGIKTGALGDPHLVAGKTTGNPAGSLGGLGPVLPLGTTLFDTLLFNLPIGPATPGDSPQWRRPPTGARWVSRPAVGPLDLLTWLSRRVLLLPVGGQGQPVRVRHAVVTAGDRLSGGVGEFEPHSVWTGGRVAEGDEPSWRPRRHVPGRLGWRGLSSMLALNPTSGGEPSCPPRVLDVLGGLVGDEGVPDDYPLRLAGSGVVYGSKSGTVDDVLADTVSVPVRVLRSEEARLRAAVAEVCQQAEELARAANRLSERLLSGTGTDSPTWNGGEAVGDSVLAALDTQVRRFLVKLSADAAVAGQGDVERLRTAWEAAAVGALTRVVGPLLATPAGTARTTGRQRVSAQLALGTFRRRVREILPRARWSPEGLASGQAEG</sequence>
<accession>A0ABT1JJ52</accession>
<dbReference type="Gene3D" id="1.10.132.100">
    <property type="match status" value="1"/>
</dbReference>
<evidence type="ECO:0000313" key="2">
    <source>
        <dbReference type="Proteomes" id="UP000791080"/>
    </source>
</evidence>
<comment type="caution">
    <text evidence="1">The sequence shown here is derived from an EMBL/GenBank/DDBJ whole genome shotgun (WGS) entry which is preliminary data.</text>
</comment>